<dbReference type="GO" id="GO:0016763">
    <property type="term" value="F:pentosyltransferase activity"/>
    <property type="evidence" value="ECO:0007669"/>
    <property type="project" value="TreeGrafter"/>
</dbReference>
<feature type="transmembrane region" description="Helical" evidence="8">
    <location>
        <begin position="137"/>
        <end position="165"/>
    </location>
</feature>
<protein>
    <recommendedName>
        <fullName evidence="9">Glycosyltransferase RgtA/B/C/D-like domain-containing protein</fullName>
    </recommendedName>
</protein>
<dbReference type="RefSeq" id="WP_184178662.1">
    <property type="nucleotide sequence ID" value="NZ_JACHGF010000013.1"/>
</dbReference>
<evidence type="ECO:0000256" key="4">
    <source>
        <dbReference type="ARBA" id="ARBA00022679"/>
    </source>
</evidence>
<feature type="transmembrane region" description="Helical" evidence="8">
    <location>
        <begin position="177"/>
        <end position="197"/>
    </location>
</feature>
<gene>
    <name evidence="10" type="ORF">HNQ92_005159</name>
</gene>
<evidence type="ECO:0000256" key="7">
    <source>
        <dbReference type="ARBA" id="ARBA00023136"/>
    </source>
</evidence>
<dbReference type="GO" id="GO:0009103">
    <property type="term" value="P:lipopolysaccharide biosynthetic process"/>
    <property type="evidence" value="ECO:0007669"/>
    <property type="project" value="UniProtKB-ARBA"/>
</dbReference>
<feature type="domain" description="Glycosyltransferase RgtA/B/C/D-like" evidence="9">
    <location>
        <begin position="31"/>
        <end position="195"/>
    </location>
</feature>
<keyword evidence="4" id="KW-0808">Transferase</keyword>
<organism evidence="10 11">
    <name type="scientific">Rhabdobacter roseus</name>
    <dbReference type="NCBI Taxonomy" id="1655419"/>
    <lineage>
        <taxon>Bacteria</taxon>
        <taxon>Pseudomonadati</taxon>
        <taxon>Bacteroidota</taxon>
        <taxon>Cytophagia</taxon>
        <taxon>Cytophagales</taxon>
        <taxon>Cytophagaceae</taxon>
        <taxon>Rhabdobacter</taxon>
    </lineage>
</organism>
<keyword evidence="7 8" id="KW-0472">Membrane</keyword>
<comment type="caution">
    <text evidence="10">The sequence shown here is derived from an EMBL/GenBank/DDBJ whole genome shotgun (WGS) entry which is preliminary data.</text>
</comment>
<evidence type="ECO:0000259" key="9">
    <source>
        <dbReference type="Pfam" id="PF13231"/>
    </source>
</evidence>
<accession>A0A840TZN8</accession>
<dbReference type="Pfam" id="PF13231">
    <property type="entry name" value="PMT_2"/>
    <property type="match status" value="1"/>
</dbReference>
<dbReference type="PANTHER" id="PTHR33908:SF11">
    <property type="entry name" value="MEMBRANE PROTEIN"/>
    <property type="match status" value="1"/>
</dbReference>
<evidence type="ECO:0000256" key="3">
    <source>
        <dbReference type="ARBA" id="ARBA00022676"/>
    </source>
</evidence>
<dbReference type="InterPro" id="IPR038731">
    <property type="entry name" value="RgtA/B/C-like"/>
</dbReference>
<reference evidence="10 11" key="1">
    <citation type="submission" date="2020-08" db="EMBL/GenBank/DDBJ databases">
        <title>Genomic Encyclopedia of Type Strains, Phase IV (KMG-IV): sequencing the most valuable type-strain genomes for metagenomic binning, comparative biology and taxonomic classification.</title>
        <authorList>
            <person name="Goeker M."/>
        </authorList>
    </citation>
    <scope>NUCLEOTIDE SEQUENCE [LARGE SCALE GENOMIC DNA]</scope>
    <source>
        <strain evidence="10 11">DSM 105074</strain>
    </source>
</reference>
<keyword evidence="11" id="KW-1185">Reference proteome</keyword>
<evidence type="ECO:0000256" key="1">
    <source>
        <dbReference type="ARBA" id="ARBA00004651"/>
    </source>
</evidence>
<dbReference type="GO" id="GO:0005886">
    <property type="term" value="C:plasma membrane"/>
    <property type="evidence" value="ECO:0007669"/>
    <property type="project" value="UniProtKB-SubCell"/>
</dbReference>
<dbReference type="PANTHER" id="PTHR33908">
    <property type="entry name" value="MANNOSYLTRANSFERASE YKCB-RELATED"/>
    <property type="match status" value="1"/>
</dbReference>
<dbReference type="AlphaFoldDB" id="A0A840TZN8"/>
<evidence type="ECO:0000256" key="5">
    <source>
        <dbReference type="ARBA" id="ARBA00022692"/>
    </source>
</evidence>
<keyword evidence="6 8" id="KW-1133">Transmembrane helix</keyword>
<dbReference type="Proteomes" id="UP000557307">
    <property type="component" value="Unassembled WGS sequence"/>
</dbReference>
<proteinExistence type="predicted"/>
<name>A0A840TZN8_9BACT</name>
<sequence>MRILVASMVELGVDEAYYFTYAVQPDWNHFDHPPLVGIFMRLFTLNLHWVNDVSVRLPAIVGAAANTWLIALCGKMIRGDRAGLIAAILYNTSLYTGIIAGLFILPDSVQVVFWLVALYTMLKLLKNPEPAFQGRQFLWLGLFIGLAVMSKVHGVFLWLGFGGYIIFHQRNLLKNPFLYLSGILTLLIVSPIVLWNFDNQFISWQFHSARVEANNGIDLRSFLLTKLGQIAYNNPVNVLIVALGLITLFKWSNFSISSTAKVLLWCSLPIILATSLVSLLRPTLPHWSGPGFVGLTLISTAYLDFKMPSEVDFKFPSGLLRAAGVLMAIVVLTGPLLINYYPGTLGKQSGLETGSGDFTLDMYGWKALLPVFEKIRADDIRLGRMSPDAPLLTHKWFPGGHLYYYLAYPLHMRLVGVGDVYDLHKFSWLNALNGTGAQGTDAYFIVPSNYFTDPRGLYAPDFQKIEGSRRIVQKRSGRVARYWYVYRLKNARNQLGGI</sequence>
<evidence type="ECO:0000256" key="2">
    <source>
        <dbReference type="ARBA" id="ARBA00022475"/>
    </source>
</evidence>
<evidence type="ECO:0000313" key="10">
    <source>
        <dbReference type="EMBL" id="MBB5286997.1"/>
    </source>
</evidence>
<feature type="transmembrane region" description="Helical" evidence="8">
    <location>
        <begin position="230"/>
        <end position="250"/>
    </location>
</feature>
<keyword evidence="3" id="KW-0328">Glycosyltransferase</keyword>
<feature type="transmembrane region" description="Helical" evidence="8">
    <location>
        <begin position="319"/>
        <end position="341"/>
    </location>
</feature>
<evidence type="ECO:0000256" key="6">
    <source>
        <dbReference type="ARBA" id="ARBA00022989"/>
    </source>
</evidence>
<keyword evidence="5 8" id="KW-0812">Transmembrane</keyword>
<dbReference type="EMBL" id="JACHGF010000013">
    <property type="protein sequence ID" value="MBB5286997.1"/>
    <property type="molecule type" value="Genomic_DNA"/>
</dbReference>
<evidence type="ECO:0000313" key="11">
    <source>
        <dbReference type="Proteomes" id="UP000557307"/>
    </source>
</evidence>
<feature type="transmembrane region" description="Helical" evidence="8">
    <location>
        <begin position="94"/>
        <end position="117"/>
    </location>
</feature>
<keyword evidence="2" id="KW-1003">Cell membrane</keyword>
<comment type="subcellular location">
    <subcellularLocation>
        <location evidence="1">Cell membrane</location>
        <topology evidence="1">Multi-pass membrane protein</topology>
    </subcellularLocation>
</comment>
<evidence type="ECO:0000256" key="8">
    <source>
        <dbReference type="SAM" id="Phobius"/>
    </source>
</evidence>
<dbReference type="InterPro" id="IPR050297">
    <property type="entry name" value="LipidA_mod_glycosyltrf_83"/>
</dbReference>
<feature type="transmembrane region" description="Helical" evidence="8">
    <location>
        <begin position="262"/>
        <end position="281"/>
    </location>
</feature>